<evidence type="ECO:0000313" key="3">
    <source>
        <dbReference type="Proteomes" id="UP000182915"/>
    </source>
</evidence>
<dbReference type="RefSeq" id="WP_083406038.1">
    <property type="nucleotide sequence ID" value="NZ_LT629971.1"/>
</dbReference>
<evidence type="ECO:0000256" key="1">
    <source>
        <dbReference type="SAM" id="SignalP"/>
    </source>
</evidence>
<name>A0A1H6IQP7_MYCRU</name>
<sequence>MKRLAATVATIAATTGLALATAAGAAAAPSGAGPADQTLNKLRADGYNVIISRTGTGAIDQCTVTEVRPGQTYSRTDSGVPGHLLGTPGPNIATTVTNKTALVTLAC</sequence>
<keyword evidence="3" id="KW-1185">Reference proteome</keyword>
<organism evidence="2 3">
    <name type="scientific">Mycolicibacterium rutilum</name>
    <name type="common">Mycobacterium rutilum</name>
    <dbReference type="NCBI Taxonomy" id="370526"/>
    <lineage>
        <taxon>Bacteria</taxon>
        <taxon>Bacillati</taxon>
        <taxon>Actinomycetota</taxon>
        <taxon>Actinomycetes</taxon>
        <taxon>Mycobacteriales</taxon>
        <taxon>Mycobacteriaceae</taxon>
        <taxon>Mycolicibacterium</taxon>
    </lineage>
</organism>
<feature type="chain" id="PRO_5009297895" description="PASTA domain-containing protein" evidence="1">
    <location>
        <begin position="28"/>
        <end position="107"/>
    </location>
</feature>
<proteinExistence type="predicted"/>
<keyword evidence="1" id="KW-0732">Signal</keyword>
<gene>
    <name evidence="2" type="ORF">SAMN04489835_0751</name>
</gene>
<evidence type="ECO:0008006" key="4">
    <source>
        <dbReference type="Google" id="ProtNLM"/>
    </source>
</evidence>
<reference evidence="3" key="1">
    <citation type="submission" date="2016-10" db="EMBL/GenBank/DDBJ databases">
        <authorList>
            <person name="Varghese N."/>
            <person name="Submissions S."/>
        </authorList>
    </citation>
    <scope>NUCLEOTIDE SEQUENCE [LARGE SCALE GENOMIC DNA]</scope>
    <source>
        <strain evidence="3">DSM 45405</strain>
    </source>
</reference>
<evidence type="ECO:0000313" key="2">
    <source>
        <dbReference type="EMBL" id="SEH51128.1"/>
    </source>
</evidence>
<dbReference type="EMBL" id="LT629971">
    <property type="protein sequence ID" value="SEH51128.1"/>
    <property type="molecule type" value="Genomic_DNA"/>
</dbReference>
<dbReference type="OrthoDB" id="4748352at2"/>
<protein>
    <recommendedName>
        <fullName evidence="4">PASTA domain-containing protein</fullName>
    </recommendedName>
</protein>
<dbReference type="AlphaFoldDB" id="A0A1H6IQP7"/>
<accession>A0A1H6IQP7</accession>
<dbReference type="Proteomes" id="UP000182915">
    <property type="component" value="Chromosome I"/>
</dbReference>
<feature type="signal peptide" evidence="1">
    <location>
        <begin position="1"/>
        <end position="27"/>
    </location>
</feature>